<dbReference type="InterPro" id="IPR036894">
    <property type="entry name" value="YbaB-like_sf"/>
</dbReference>
<reference evidence="1 2" key="1">
    <citation type="journal article" date="2014" name="Genome Announc.">
        <title>Draft Genome Sequence of Amycolatopsis lurida NRRL 2430, Producer of the Glycopeptide Family Antibiotic Ristocetin.</title>
        <authorList>
            <person name="Kwun M.J."/>
            <person name="Hong H.J."/>
        </authorList>
    </citation>
    <scope>NUCLEOTIDE SEQUENCE [LARGE SCALE GENOMIC DNA]</scope>
    <source>
        <strain evidence="1 2">NRRL 2430</strain>
    </source>
</reference>
<dbReference type="InterPro" id="IPR004401">
    <property type="entry name" value="YbaB/EbfC"/>
</dbReference>
<organism evidence="1 2">
    <name type="scientific">Amycolatopsis lurida NRRL 2430</name>
    <dbReference type="NCBI Taxonomy" id="1460371"/>
    <lineage>
        <taxon>Bacteria</taxon>
        <taxon>Bacillati</taxon>
        <taxon>Actinomycetota</taxon>
        <taxon>Actinomycetes</taxon>
        <taxon>Pseudonocardiales</taxon>
        <taxon>Pseudonocardiaceae</taxon>
        <taxon>Amycolatopsis</taxon>
    </lineage>
</organism>
<proteinExistence type="predicted"/>
<dbReference type="EMBL" id="JFBM01000001">
    <property type="protein sequence ID" value="KFU83299.1"/>
    <property type="molecule type" value="Genomic_DNA"/>
</dbReference>
<dbReference type="RefSeq" id="WP_034304852.1">
    <property type="nucleotide sequence ID" value="NZ_JFBM01000001.1"/>
</dbReference>
<evidence type="ECO:0000313" key="2">
    <source>
        <dbReference type="Proteomes" id="UP000256220"/>
    </source>
</evidence>
<dbReference type="Proteomes" id="UP000256220">
    <property type="component" value="Unassembled WGS sequence"/>
</dbReference>
<comment type="caution">
    <text evidence="1">The sequence shown here is derived from an EMBL/GenBank/DDBJ whole genome shotgun (WGS) entry which is preliminary data.</text>
</comment>
<evidence type="ECO:0000313" key="1">
    <source>
        <dbReference type="EMBL" id="KFU83299.1"/>
    </source>
</evidence>
<gene>
    <name evidence="1" type="ORF">BB31_02025</name>
</gene>
<dbReference type="Gene3D" id="3.30.1310.10">
    <property type="entry name" value="Nucleoid-associated protein YbaB-like domain"/>
    <property type="match status" value="1"/>
</dbReference>
<accession>A0A2P2G2V1</accession>
<dbReference type="GO" id="GO:0003677">
    <property type="term" value="F:DNA binding"/>
    <property type="evidence" value="ECO:0007669"/>
    <property type="project" value="InterPro"/>
</dbReference>
<dbReference type="SUPFAM" id="SSF82607">
    <property type="entry name" value="YbaB-like"/>
    <property type="match status" value="1"/>
</dbReference>
<evidence type="ECO:0008006" key="3">
    <source>
        <dbReference type="Google" id="ProtNLM"/>
    </source>
</evidence>
<protein>
    <recommendedName>
        <fullName evidence="3">Nucleoid-associated protein YbaB</fullName>
    </recommendedName>
</protein>
<dbReference type="Pfam" id="PF02575">
    <property type="entry name" value="YbaB_DNA_bd"/>
    <property type="match status" value="1"/>
</dbReference>
<name>A0A2P2G2V1_AMYLU</name>
<dbReference type="AlphaFoldDB" id="A0A2P2G2V1"/>
<keyword evidence="2" id="KW-1185">Reference proteome</keyword>
<sequence>MNTYDRLYNLAKEIDARVAAIERAAENGRKLPLVRNIGAGLGTVTVAGSGSLVSIELDRDAMRTQTGASLAGHVLQAIRDAESAASTRRDAMITEASGRRES</sequence>